<dbReference type="EC" id="7.-.-.-" evidence="8"/>
<proteinExistence type="inferred from homology"/>
<comment type="caution">
    <text evidence="9">The sequence shown here is derived from an EMBL/GenBank/DDBJ whole genome shotgun (WGS) entry which is preliminary data.</text>
</comment>
<keyword evidence="6 8" id="KW-1133">Transmembrane helix</keyword>
<keyword evidence="7 8" id="KW-0472">Membrane</keyword>
<feature type="transmembrane region" description="Helical" evidence="8">
    <location>
        <begin position="47"/>
        <end position="67"/>
    </location>
</feature>
<name>A0ABS9K1K3_9RHOO</name>
<dbReference type="EMBL" id="JAKLTN010000002">
    <property type="protein sequence ID" value="MCG2577046.1"/>
    <property type="molecule type" value="Genomic_DNA"/>
</dbReference>
<gene>
    <name evidence="8" type="primary">rnfE</name>
    <name evidence="9" type="ORF">LZ012_08555</name>
</gene>
<dbReference type="Proteomes" id="UP001165384">
    <property type="component" value="Unassembled WGS sequence"/>
</dbReference>
<accession>A0ABS9K1K3</accession>
<dbReference type="NCBIfam" id="NF009070">
    <property type="entry name" value="PRK12405.1"/>
    <property type="match status" value="1"/>
</dbReference>
<keyword evidence="2 8" id="KW-0813">Transport</keyword>
<comment type="subcellular location">
    <subcellularLocation>
        <location evidence="8">Cell inner membrane</location>
        <topology evidence="8">Multi-pass membrane protein</topology>
    </subcellularLocation>
    <subcellularLocation>
        <location evidence="1">Endomembrane system</location>
        <topology evidence="1">Multi-pass membrane protein</topology>
    </subcellularLocation>
</comment>
<organism evidence="9 10">
    <name type="scientific">Dechloromonas hankyongensis</name>
    <dbReference type="NCBI Taxonomy" id="2908002"/>
    <lineage>
        <taxon>Bacteria</taxon>
        <taxon>Pseudomonadati</taxon>
        <taxon>Pseudomonadota</taxon>
        <taxon>Betaproteobacteria</taxon>
        <taxon>Rhodocyclales</taxon>
        <taxon>Azonexaceae</taxon>
        <taxon>Dechloromonas</taxon>
    </lineage>
</organism>
<keyword evidence="8" id="KW-1003">Cell membrane</keyword>
<keyword evidence="5 8" id="KW-0249">Electron transport</keyword>
<dbReference type="NCBIfam" id="TIGR01948">
    <property type="entry name" value="rnfE"/>
    <property type="match status" value="1"/>
</dbReference>
<evidence type="ECO:0000256" key="3">
    <source>
        <dbReference type="ARBA" id="ARBA00022692"/>
    </source>
</evidence>
<dbReference type="HAMAP" id="MF_00478">
    <property type="entry name" value="RsxE_RnfE"/>
    <property type="match status" value="1"/>
</dbReference>
<keyword evidence="8" id="KW-0997">Cell inner membrane</keyword>
<dbReference type="RefSeq" id="WP_275709713.1">
    <property type="nucleotide sequence ID" value="NZ_JAKLTN010000002.1"/>
</dbReference>
<evidence type="ECO:0000313" key="9">
    <source>
        <dbReference type="EMBL" id="MCG2577046.1"/>
    </source>
</evidence>
<comment type="subunit">
    <text evidence="8">The complex is composed of six subunits: RnfA, RnfB, RnfC, RnfD, RnfE and RnfG.</text>
</comment>
<dbReference type="Pfam" id="PF02508">
    <property type="entry name" value="Rnf-Nqr"/>
    <property type="match status" value="1"/>
</dbReference>
<evidence type="ECO:0000256" key="5">
    <source>
        <dbReference type="ARBA" id="ARBA00022982"/>
    </source>
</evidence>
<evidence type="ECO:0000256" key="8">
    <source>
        <dbReference type="HAMAP-Rule" id="MF_00478"/>
    </source>
</evidence>
<evidence type="ECO:0000256" key="1">
    <source>
        <dbReference type="ARBA" id="ARBA00004127"/>
    </source>
</evidence>
<evidence type="ECO:0000313" key="10">
    <source>
        <dbReference type="Proteomes" id="UP001165384"/>
    </source>
</evidence>
<evidence type="ECO:0000256" key="6">
    <source>
        <dbReference type="ARBA" id="ARBA00022989"/>
    </source>
</evidence>
<evidence type="ECO:0000256" key="7">
    <source>
        <dbReference type="ARBA" id="ARBA00023136"/>
    </source>
</evidence>
<keyword evidence="10" id="KW-1185">Reference proteome</keyword>
<comment type="function">
    <text evidence="8">Part of a membrane-bound complex that couples electron transfer with translocation of ions across the membrane.</text>
</comment>
<evidence type="ECO:0000256" key="2">
    <source>
        <dbReference type="ARBA" id="ARBA00022448"/>
    </source>
</evidence>
<dbReference type="InterPro" id="IPR003667">
    <property type="entry name" value="NqrDE/RnfAE"/>
</dbReference>
<feature type="transmembrane region" description="Helical" evidence="8">
    <location>
        <begin position="184"/>
        <end position="204"/>
    </location>
</feature>
<protein>
    <recommendedName>
        <fullName evidence="8">Ion-translocating oxidoreductase complex subunit E</fullName>
        <ecNumber evidence="8">7.-.-.-</ecNumber>
    </recommendedName>
    <alternativeName>
        <fullName evidence="8">Rnf electron transport complex subunit E</fullName>
    </alternativeName>
</protein>
<feature type="transmembrane region" description="Helical" evidence="8">
    <location>
        <begin position="129"/>
        <end position="149"/>
    </location>
</feature>
<feature type="transmembrane region" description="Helical" evidence="8">
    <location>
        <begin position="156"/>
        <end position="178"/>
    </location>
</feature>
<keyword evidence="4 8" id="KW-1278">Translocase</keyword>
<dbReference type="PANTHER" id="PTHR30586">
    <property type="entry name" value="ELECTRON TRANSPORT COMPLEX PROTEIN RNFE"/>
    <property type="match status" value="1"/>
</dbReference>
<reference evidence="9" key="1">
    <citation type="submission" date="2022-01" db="EMBL/GenBank/DDBJ databases">
        <authorList>
            <person name="Jo J.-H."/>
            <person name="Im W.-T."/>
        </authorList>
    </citation>
    <scope>NUCLEOTIDE SEQUENCE</scope>
    <source>
        <strain evidence="9">XY25</strain>
    </source>
</reference>
<dbReference type="PANTHER" id="PTHR30586:SF0">
    <property type="entry name" value="ION-TRANSLOCATING OXIDOREDUCTASE COMPLEX SUBUNIT E"/>
    <property type="match status" value="1"/>
</dbReference>
<sequence length="230" mass="24331">MLITLSEIKQISLNGVWKQNSSLVQILGMCPLLAITTTLVNGVMLSFATLLVMAFSNFLVACLRNLIPYEIRIPVFILVAAFVVTVIDLGMNAYMHDLYNVLGIFIPLIITNCLVLGRIEAFAAKNGPLGAGLDGAMMGVGMIWTLGLLGGIREFIGAGTVLGGIELVIPGTSALQVLPADYPGFLVAILPPGAFICLGCLVAWRNWVVTRAAQRAQMPPPAPIAAGGCH</sequence>
<comment type="similarity">
    <text evidence="8">Belongs to the NqrDE/RnfAE family.</text>
</comment>
<keyword evidence="3 8" id="KW-0812">Transmembrane</keyword>
<evidence type="ECO:0000256" key="4">
    <source>
        <dbReference type="ARBA" id="ARBA00022967"/>
    </source>
</evidence>
<feature type="transmembrane region" description="Helical" evidence="8">
    <location>
        <begin position="73"/>
        <end position="91"/>
    </location>
</feature>
<dbReference type="InterPro" id="IPR010968">
    <property type="entry name" value="RnfE"/>
</dbReference>
<feature type="transmembrane region" description="Helical" evidence="8">
    <location>
        <begin position="98"/>
        <end position="117"/>
    </location>
</feature>
<dbReference type="PIRSF" id="PIRSF006102">
    <property type="entry name" value="NQR_DE"/>
    <property type="match status" value="1"/>
</dbReference>